<organism evidence="3 4">
    <name type="scientific">Hanseniaspora valbyensis NRRL Y-1626</name>
    <dbReference type="NCBI Taxonomy" id="766949"/>
    <lineage>
        <taxon>Eukaryota</taxon>
        <taxon>Fungi</taxon>
        <taxon>Dikarya</taxon>
        <taxon>Ascomycota</taxon>
        <taxon>Saccharomycotina</taxon>
        <taxon>Saccharomycetes</taxon>
        <taxon>Saccharomycodales</taxon>
        <taxon>Saccharomycodaceae</taxon>
        <taxon>Hanseniaspora</taxon>
    </lineage>
</organism>
<name>A0A1B7T9D4_9ASCO</name>
<dbReference type="InterPro" id="IPR023210">
    <property type="entry name" value="NADP_OxRdtase_dom"/>
</dbReference>
<dbReference type="Pfam" id="PF00248">
    <property type="entry name" value="Aldo_ket_red"/>
    <property type="match status" value="1"/>
</dbReference>
<dbReference type="InterPro" id="IPR036812">
    <property type="entry name" value="NAD(P)_OxRdtase_dom_sf"/>
</dbReference>
<keyword evidence="1" id="KW-0560">Oxidoreductase</keyword>
<evidence type="ECO:0000313" key="4">
    <source>
        <dbReference type="Proteomes" id="UP000092321"/>
    </source>
</evidence>
<dbReference type="GO" id="GO:0016616">
    <property type="term" value="F:oxidoreductase activity, acting on the CH-OH group of donors, NAD or NADP as acceptor"/>
    <property type="evidence" value="ECO:0007669"/>
    <property type="project" value="UniProtKB-ARBA"/>
</dbReference>
<dbReference type="SUPFAM" id="SSF51430">
    <property type="entry name" value="NAD(P)-linked oxidoreductase"/>
    <property type="match status" value="1"/>
</dbReference>
<reference evidence="4" key="1">
    <citation type="journal article" date="2016" name="Proc. Natl. Acad. Sci. U.S.A.">
        <title>Comparative genomics of biotechnologically important yeasts.</title>
        <authorList>
            <person name="Riley R."/>
            <person name="Haridas S."/>
            <person name="Wolfe K.H."/>
            <person name="Lopes M.R."/>
            <person name="Hittinger C.T."/>
            <person name="Goeker M."/>
            <person name="Salamov A.A."/>
            <person name="Wisecaver J.H."/>
            <person name="Long T.M."/>
            <person name="Calvey C.H."/>
            <person name="Aerts A.L."/>
            <person name="Barry K.W."/>
            <person name="Choi C."/>
            <person name="Clum A."/>
            <person name="Coughlan A.Y."/>
            <person name="Deshpande S."/>
            <person name="Douglass A.P."/>
            <person name="Hanson S.J."/>
            <person name="Klenk H.-P."/>
            <person name="LaButti K.M."/>
            <person name="Lapidus A."/>
            <person name="Lindquist E.A."/>
            <person name="Lipzen A.M."/>
            <person name="Meier-Kolthoff J.P."/>
            <person name="Ohm R.A."/>
            <person name="Otillar R.P."/>
            <person name="Pangilinan J.L."/>
            <person name="Peng Y."/>
            <person name="Rokas A."/>
            <person name="Rosa C.A."/>
            <person name="Scheuner C."/>
            <person name="Sibirny A.A."/>
            <person name="Slot J.C."/>
            <person name="Stielow J.B."/>
            <person name="Sun H."/>
            <person name="Kurtzman C.P."/>
            <person name="Blackwell M."/>
            <person name="Grigoriev I.V."/>
            <person name="Jeffries T.W."/>
        </authorList>
    </citation>
    <scope>NUCLEOTIDE SEQUENCE [LARGE SCALE GENOMIC DNA]</scope>
    <source>
        <strain evidence="4">NRRL Y-1626</strain>
    </source>
</reference>
<sequence length="324" mass="37493">MFKQFTFTLNNTNKIIAPSSIGIGSVYFKMEMRSTAENYNETLKNNLIKLFEQGKGVIHIDCAANYNVYPEFKDALKVNTERQLKKREELWVTDKFDTFLGTFPDPITHVNFVIKELNLNYLDLMLIHYPVVPAKNISLSIAEIWAQMETLKKEGKVKNIGVSNFSVKDLEKLKETAVIKPVVNQIEWNPYFMNQTLGIYDYCQENNILIEAYSPLYPITLSSSGEDVSEEGKNFNNYIDLLAFKYEITNSEVLLRYTIQMNVLPVTTSSNIERVLSNHNFNNDRPDLRLADEEVKKITELGKEHAQVSKYEKFVKYFESLLDN</sequence>
<proteinExistence type="predicted"/>
<comment type="caution">
    <text evidence="3">The sequence shown here is derived from an EMBL/GenBank/DDBJ whole genome shotgun (WGS) entry which is preliminary data.</text>
</comment>
<dbReference type="PROSITE" id="PS00062">
    <property type="entry name" value="ALDOKETO_REDUCTASE_2"/>
    <property type="match status" value="1"/>
</dbReference>
<dbReference type="EMBL" id="LXPE01000134">
    <property type="protein sequence ID" value="OBA25349.1"/>
    <property type="molecule type" value="Genomic_DNA"/>
</dbReference>
<dbReference type="InterPro" id="IPR018170">
    <property type="entry name" value="Aldo/ket_reductase_CS"/>
</dbReference>
<evidence type="ECO:0000256" key="1">
    <source>
        <dbReference type="ARBA" id="ARBA00023002"/>
    </source>
</evidence>
<dbReference type="PRINTS" id="PR00069">
    <property type="entry name" value="ALDKETRDTASE"/>
</dbReference>
<dbReference type="AlphaFoldDB" id="A0A1B7T9D4"/>
<dbReference type="Gene3D" id="3.20.20.100">
    <property type="entry name" value="NADP-dependent oxidoreductase domain"/>
    <property type="match status" value="1"/>
</dbReference>
<accession>A0A1B7T9D4</accession>
<evidence type="ECO:0000259" key="2">
    <source>
        <dbReference type="Pfam" id="PF00248"/>
    </source>
</evidence>
<dbReference type="InterPro" id="IPR020471">
    <property type="entry name" value="AKR"/>
</dbReference>
<dbReference type="OrthoDB" id="416253at2759"/>
<dbReference type="PANTHER" id="PTHR11732">
    <property type="entry name" value="ALDO/KETO REDUCTASE"/>
    <property type="match status" value="1"/>
</dbReference>
<gene>
    <name evidence="3" type="ORF">HANVADRAFT_8078</name>
</gene>
<evidence type="ECO:0000313" key="3">
    <source>
        <dbReference type="EMBL" id="OBA25349.1"/>
    </source>
</evidence>
<feature type="domain" description="NADP-dependent oxidoreductase" evidence="2">
    <location>
        <begin position="21"/>
        <end position="301"/>
    </location>
</feature>
<dbReference type="Proteomes" id="UP000092321">
    <property type="component" value="Unassembled WGS sequence"/>
</dbReference>
<protein>
    <submittedName>
        <fullName evidence="3">YDL124Wp-like protein</fullName>
    </submittedName>
</protein>
<keyword evidence="4" id="KW-1185">Reference proteome</keyword>